<evidence type="ECO:0000313" key="3">
    <source>
        <dbReference type="Proteomes" id="UP001301388"/>
    </source>
</evidence>
<sequence length="107" mass="12601">MTERWTDERLDRFANKIDEQAERINTLIENIGQLVQSLYLEFPNIKAEINSISEEARETREVLSQLVKESNDRMTRIEHTLDRQTAIADKQADSVRQLIEMLNRKQA</sequence>
<keyword evidence="3" id="KW-1185">Reference proteome</keyword>
<dbReference type="Proteomes" id="UP001301388">
    <property type="component" value="Unassembled WGS sequence"/>
</dbReference>
<evidence type="ECO:0000256" key="1">
    <source>
        <dbReference type="SAM" id="Coils"/>
    </source>
</evidence>
<keyword evidence="1" id="KW-0175">Coiled coil</keyword>
<dbReference type="Gene3D" id="1.10.287.950">
    <property type="entry name" value="Methyl-accepting chemotaxis protein"/>
    <property type="match status" value="1"/>
</dbReference>
<evidence type="ECO:0008006" key="4">
    <source>
        <dbReference type="Google" id="ProtNLM"/>
    </source>
</evidence>
<evidence type="ECO:0000313" key="2">
    <source>
        <dbReference type="EMBL" id="MEA5479121.1"/>
    </source>
</evidence>
<gene>
    <name evidence="2" type="ORF">VB774_15980</name>
</gene>
<reference evidence="2 3" key="1">
    <citation type="submission" date="2023-12" db="EMBL/GenBank/DDBJ databases">
        <title>Baltic Sea Cyanobacteria.</title>
        <authorList>
            <person name="Delbaje E."/>
            <person name="Fewer D.P."/>
            <person name="Shishido T.K."/>
        </authorList>
    </citation>
    <scope>NUCLEOTIDE SEQUENCE [LARGE SCALE GENOMIC DNA]</scope>
    <source>
        <strain evidence="2 3">UHCC 0370</strain>
    </source>
</reference>
<comment type="caution">
    <text evidence="2">The sequence shown here is derived from an EMBL/GenBank/DDBJ whole genome shotgun (WGS) entry which is preliminary data.</text>
</comment>
<dbReference type="RefSeq" id="WP_094535949.1">
    <property type="nucleotide sequence ID" value="NZ_JAYGIE010000083.1"/>
</dbReference>
<dbReference type="SUPFAM" id="SSF58104">
    <property type="entry name" value="Methyl-accepting chemotaxis protein (MCP) signaling domain"/>
    <property type="match status" value="1"/>
</dbReference>
<feature type="coiled-coil region" evidence="1">
    <location>
        <begin position="10"/>
        <end position="69"/>
    </location>
</feature>
<name>A0ABU5TM61_9CYAN</name>
<accession>A0ABU5TM61</accession>
<dbReference type="EMBL" id="JAYGIE010000083">
    <property type="protein sequence ID" value="MEA5479121.1"/>
    <property type="molecule type" value="Genomic_DNA"/>
</dbReference>
<organism evidence="2 3">
    <name type="scientific">Pseudanabaena galeata UHCC 0370</name>
    <dbReference type="NCBI Taxonomy" id="3110310"/>
    <lineage>
        <taxon>Bacteria</taxon>
        <taxon>Bacillati</taxon>
        <taxon>Cyanobacteriota</taxon>
        <taxon>Cyanophyceae</taxon>
        <taxon>Pseudanabaenales</taxon>
        <taxon>Pseudanabaenaceae</taxon>
        <taxon>Pseudanabaena</taxon>
    </lineage>
</organism>
<protein>
    <recommendedName>
        <fullName evidence="4">t-SNARE coiled-coil homology domain-containing protein</fullName>
    </recommendedName>
</protein>
<proteinExistence type="predicted"/>